<organism evidence="9 10">
    <name type="scientific">Flemingia macrophylla</name>
    <dbReference type="NCBI Taxonomy" id="520843"/>
    <lineage>
        <taxon>Eukaryota</taxon>
        <taxon>Viridiplantae</taxon>
        <taxon>Streptophyta</taxon>
        <taxon>Embryophyta</taxon>
        <taxon>Tracheophyta</taxon>
        <taxon>Spermatophyta</taxon>
        <taxon>Magnoliopsida</taxon>
        <taxon>eudicotyledons</taxon>
        <taxon>Gunneridae</taxon>
        <taxon>Pentapetalae</taxon>
        <taxon>rosids</taxon>
        <taxon>fabids</taxon>
        <taxon>Fabales</taxon>
        <taxon>Fabaceae</taxon>
        <taxon>Papilionoideae</taxon>
        <taxon>50 kb inversion clade</taxon>
        <taxon>NPAAA clade</taxon>
        <taxon>indigoferoid/millettioid clade</taxon>
        <taxon>Phaseoleae</taxon>
        <taxon>Flemingia</taxon>
    </lineage>
</organism>
<dbReference type="CDD" id="cd10747">
    <property type="entry name" value="DnaJ_C"/>
    <property type="match status" value="1"/>
</dbReference>
<dbReference type="InterPro" id="IPR036410">
    <property type="entry name" value="HSP_DnaJ_Cys-rich_dom_sf"/>
</dbReference>
<proteinExistence type="inferred from homology"/>
<keyword evidence="3 6" id="KW-0863">Zinc-finger</keyword>
<dbReference type="Pfam" id="PF00226">
    <property type="entry name" value="DnaJ"/>
    <property type="match status" value="1"/>
</dbReference>
<evidence type="ECO:0000256" key="4">
    <source>
        <dbReference type="ARBA" id="ARBA00022833"/>
    </source>
</evidence>
<evidence type="ECO:0000259" key="7">
    <source>
        <dbReference type="PROSITE" id="PS50076"/>
    </source>
</evidence>
<dbReference type="NCBIfam" id="TIGR02349">
    <property type="entry name" value="DnaJ_bact"/>
    <property type="match status" value="1"/>
</dbReference>
<evidence type="ECO:0000256" key="6">
    <source>
        <dbReference type="PROSITE-ProRule" id="PRU00546"/>
    </source>
</evidence>
<dbReference type="Pfam" id="PF00684">
    <property type="entry name" value="DnaJ_CXXCXGXG"/>
    <property type="match status" value="1"/>
</dbReference>
<dbReference type="Proteomes" id="UP001603857">
    <property type="component" value="Unassembled WGS sequence"/>
</dbReference>
<keyword evidence="4 6" id="KW-0862">Zinc</keyword>
<evidence type="ECO:0000256" key="2">
    <source>
        <dbReference type="ARBA" id="ARBA00022737"/>
    </source>
</evidence>
<evidence type="ECO:0000256" key="3">
    <source>
        <dbReference type="ARBA" id="ARBA00022771"/>
    </source>
</evidence>
<sequence>MAIASFGCASTTQWGFRPQIFAGSIGMGKIASSRHNVTSRIGFLAAPSLSLFSQDSSHALLYKGSSQTLHSRRGSRLIVRAAADYYSVLGVSKYSICPYRKLARTYHPDVNKEPDAEQKFKEISNVYEVLSDDEKRSIYDTYGEAGLKDSGMGMGDFNSPFDIFESLFEGMSGMGGSRNSWNGAVDGEDEYYSLVLNFKEAVFGVEKEVEVRRLESCGACKGSGAKPGTRSSKCSTCGGQGQVVSSTRTPIGIFQQSMTCYSCNGTGEFSTSCKTCSGEGRVRKTKQVSLKVPAGVDSGSRLRVRNEGNAGRRGGSPGDLFVVLEVIPDPVLKRYDTDILYTCKVSYVDAILGTKVKVPTLDGMVDLKIPAGTQPSSTLVMAKKGVPLLNKKNMRGDQLVKVQVEIPKKLSKDERKLIEELADLSKGKTAATNRR</sequence>
<dbReference type="PANTHER" id="PTHR43096">
    <property type="entry name" value="DNAJ HOMOLOG 1, MITOCHONDRIAL-RELATED"/>
    <property type="match status" value="1"/>
</dbReference>
<dbReference type="SUPFAM" id="SSF46565">
    <property type="entry name" value="Chaperone J-domain"/>
    <property type="match status" value="1"/>
</dbReference>
<dbReference type="FunFam" id="2.60.260.20:FF:000009">
    <property type="entry name" value="Putative Mitochondrial DnaJ chaperone"/>
    <property type="match status" value="1"/>
</dbReference>
<keyword evidence="5" id="KW-0143">Chaperone</keyword>
<reference evidence="9 10" key="1">
    <citation type="submission" date="2024-08" db="EMBL/GenBank/DDBJ databases">
        <title>Insights into the chromosomal genome structure of Flemingia macrophylla.</title>
        <authorList>
            <person name="Ding Y."/>
            <person name="Zhao Y."/>
            <person name="Bi W."/>
            <person name="Wu M."/>
            <person name="Zhao G."/>
            <person name="Gong Y."/>
            <person name="Li W."/>
            <person name="Zhang P."/>
        </authorList>
    </citation>
    <scope>NUCLEOTIDE SEQUENCE [LARGE SCALE GENOMIC DNA]</scope>
    <source>
        <strain evidence="9">DYQJB</strain>
        <tissue evidence="9">Leaf</tissue>
    </source>
</reference>
<dbReference type="GO" id="GO:0008270">
    <property type="term" value="F:zinc ion binding"/>
    <property type="evidence" value="ECO:0007669"/>
    <property type="project" value="UniProtKB-KW"/>
</dbReference>
<dbReference type="InterPro" id="IPR001623">
    <property type="entry name" value="DnaJ_domain"/>
</dbReference>
<dbReference type="FunFam" id="2.60.260.20:FF:000005">
    <property type="entry name" value="Chaperone protein dnaJ 1, mitochondrial"/>
    <property type="match status" value="1"/>
</dbReference>
<evidence type="ECO:0000256" key="1">
    <source>
        <dbReference type="ARBA" id="ARBA00022723"/>
    </source>
</evidence>
<dbReference type="NCBIfam" id="NF008035">
    <property type="entry name" value="PRK10767.1"/>
    <property type="match status" value="1"/>
</dbReference>
<feature type="domain" description="CR-type" evidence="8">
    <location>
        <begin position="204"/>
        <end position="285"/>
    </location>
</feature>
<keyword evidence="10" id="KW-1185">Reference proteome</keyword>
<comment type="caution">
    <text evidence="9">The sequence shown here is derived from an EMBL/GenBank/DDBJ whole genome shotgun (WGS) entry which is preliminary data.</text>
</comment>
<dbReference type="AlphaFoldDB" id="A0ABD1MAC4"/>
<dbReference type="Gene3D" id="2.60.260.20">
    <property type="entry name" value="Urease metallochaperone UreE, N-terminal domain"/>
    <property type="match status" value="2"/>
</dbReference>
<evidence type="ECO:0000259" key="8">
    <source>
        <dbReference type="PROSITE" id="PS51188"/>
    </source>
</evidence>
<dbReference type="Gene3D" id="1.10.287.110">
    <property type="entry name" value="DnaJ domain"/>
    <property type="match status" value="1"/>
</dbReference>
<dbReference type="CDD" id="cd10719">
    <property type="entry name" value="DnaJ_zf"/>
    <property type="match status" value="1"/>
</dbReference>
<dbReference type="PROSITE" id="PS50076">
    <property type="entry name" value="DNAJ_2"/>
    <property type="match status" value="1"/>
</dbReference>
<dbReference type="InterPro" id="IPR018253">
    <property type="entry name" value="DnaJ_domain_CS"/>
</dbReference>
<dbReference type="HAMAP" id="MF_01152">
    <property type="entry name" value="DnaJ"/>
    <property type="match status" value="1"/>
</dbReference>
<accession>A0ABD1MAC4</accession>
<feature type="domain" description="J" evidence="7">
    <location>
        <begin position="84"/>
        <end position="143"/>
    </location>
</feature>
<dbReference type="PANTHER" id="PTHR43096:SF70">
    <property type="entry name" value="MOLECULAR CHAPERONE HSP40_DNAJ FAMILY PROTEIN"/>
    <property type="match status" value="1"/>
</dbReference>
<dbReference type="Gene3D" id="2.10.230.10">
    <property type="entry name" value="Heat shock protein DnaJ, cysteine-rich domain"/>
    <property type="match status" value="1"/>
</dbReference>
<dbReference type="PRINTS" id="PR00625">
    <property type="entry name" value="JDOMAIN"/>
</dbReference>
<dbReference type="CDD" id="cd06257">
    <property type="entry name" value="DnaJ"/>
    <property type="match status" value="1"/>
</dbReference>
<dbReference type="InterPro" id="IPR036869">
    <property type="entry name" value="J_dom_sf"/>
</dbReference>
<feature type="zinc finger region" description="CR-type" evidence="6">
    <location>
        <begin position="204"/>
        <end position="285"/>
    </location>
</feature>
<dbReference type="PROSITE" id="PS00636">
    <property type="entry name" value="DNAJ_1"/>
    <property type="match status" value="1"/>
</dbReference>
<protein>
    <submittedName>
        <fullName evidence="9">Uncharacterized protein</fullName>
    </submittedName>
</protein>
<dbReference type="InterPro" id="IPR002939">
    <property type="entry name" value="DnaJ_C"/>
</dbReference>
<dbReference type="Pfam" id="PF01556">
    <property type="entry name" value="DnaJ_C"/>
    <property type="match status" value="1"/>
</dbReference>
<evidence type="ECO:0000256" key="5">
    <source>
        <dbReference type="ARBA" id="ARBA00023186"/>
    </source>
</evidence>
<dbReference type="InterPro" id="IPR001305">
    <property type="entry name" value="HSP_DnaJ_Cys-rich_dom"/>
</dbReference>
<dbReference type="SMART" id="SM00271">
    <property type="entry name" value="DnaJ"/>
    <property type="match status" value="1"/>
</dbReference>
<gene>
    <name evidence="9" type="ORF">Fmac_013969</name>
</gene>
<dbReference type="PROSITE" id="PS51188">
    <property type="entry name" value="ZF_CR"/>
    <property type="match status" value="1"/>
</dbReference>
<dbReference type="InterPro" id="IPR008971">
    <property type="entry name" value="HSP40/DnaJ_pept-bd"/>
</dbReference>
<dbReference type="InterPro" id="IPR012724">
    <property type="entry name" value="DnaJ"/>
</dbReference>
<evidence type="ECO:0000313" key="9">
    <source>
        <dbReference type="EMBL" id="KAL2332756.1"/>
    </source>
</evidence>
<dbReference type="FunFam" id="2.10.230.10:FF:000002">
    <property type="entry name" value="Molecular chaperone DnaJ"/>
    <property type="match status" value="1"/>
</dbReference>
<keyword evidence="2" id="KW-0677">Repeat</keyword>
<keyword evidence="1 6" id="KW-0479">Metal-binding</keyword>
<dbReference type="EMBL" id="JBGMDY010000005">
    <property type="protein sequence ID" value="KAL2332756.1"/>
    <property type="molecule type" value="Genomic_DNA"/>
</dbReference>
<name>A0ABD1MAC4_9FABA</name>
<evidence type="ECO:0000313" key="10">
    <source>
        <dbReference type="Proteomes" id="UP001603857"/>
    </source>
</evidence>
<dbReference type="SUPFAM" id="SSF57938">
    <property type="entry name" value="DnaJ/Hsp40 cysteine-rich domain"/>
    <property type="match status" value="1"/>
</dbReference>
<dbReference type="SUPFAM" id="SSF49493">
    <property type="entry name" value="HSP40/DnaJ peptide-binding domain"/>
    <property type="match status" value="2"/>
</dbReference>